<dbReference type="EMBL" id="BTCL01000004">
    <property type="protein sequence ID" value="GMK44656.1"/>
    <property type="molecule type" value="Genomic_DNA"/>
</dbReference>
<dbReference type="Pfam" id="PF06032">
    <property type="entry name" value="S-Me-THD_N"/>
    <property type="match status" value="1"/>
</dbReference>
<protein>
    <recommendedName>
        <fullName evidence="5">DUF917 domain-containing protein</fullName>
    </recommendedName>
</protein>
<name>A0ABQ6NHS8_9BACL</name>
<sequence length="371" mass="38833">MRELTHEDVVAAVRGGSVFASGGGGWVDHGLEIGGAAVSLGRPKLVSVDELPEDAIVLTCTAIGAPAGTDWQMLGKDYIKAVQLVQERYEGKIVGVMTPQNGMSSSINGWLPAAALGLVVVDATGDIRAHPTGKMGSLGLASRIDFETIQAVAGGKPDSGTYIELVTTGTPARTSNILRTAADMAGGFIAAARHPLPASYIKEHAALGGISIAIELGRTILQAEASGADAEGILKAIETHTGGLFIGRGKVSRKNVRYSGAFDIGTIEIDVQGEVGLTLHVMNEYMAVVDNQGIRKSTFPDVITTFSLETGRPVSVGHIEEGQDIGVFVIDKSLIPLSSSVKDPSVYPEVETVLGIELYRHAFPETVKAHV</sequence>
<evidence type="ECO:0000313" key="4">
    <source>
        <dbReference type="Proteomes" id="UP001285921"/>
    </source>
</evidence>
<dbReference type="RefSeq" id="WP_317979605.1">
    <property type="nucleotide sequence ID" value="NZ_BTCL01000004.1"/>
</dbReference>
<dbReference type="InterPro" id="IPR010318">
    <property type="entry name" value="S-Me-THD_N"/>
</dbReference>
<evidence type="ECO:0008006" key="5">
    <source>
        <dbReference type="Google" id="ProtNLM"/>
    </source>
</evidence>
<dbReference type="Gene3D" id="2.40.390.10">
    <property type="entry name" value="CV3147-like"/>
    <property type="match status" value="1"/>
</dbReference>
<keyword evidence="4" id="KW-1185">Reference proteome</keyword>
<proteinExistence type="predicted"/>
<dbReference type="InterPro" id="IPR024071">
    <property type="entry name" value="S-Me-THD_C_sf"/>
</dbReference>
<comment type="caution">
    <text evidence="3">The sequence shown here is derived from an EMBL/GenBank/DDBJ whole genome shotgun (WGS) entry which is preliminary data.</text>
</comment>
<evidence type="ECO:0000259" key="2">
    <source>
        <dbReference type="Pfam" id="PF20906"/>
    </source>
</evidence>
<dbReference type="InterPro" id="IPR027479">
    <property type="entry name" value="S-Me-THD_N_sf"/>
</dbReference>
<accession>A0ABQ6NHS8</accession>
<feature type="domain" description="S-Me-THD-like C-terminal" evidence="2">
    <location>
        <begin position="173"/>
        <end position="331"/>
    </location>
</feature>
<dbReference type="Proteomes" id="UP001285921">
    <property type="component" value="Unassembled WGS sequence"/>
</dbReference>
<evidence type="ECO:0000313" key="3">
    <source>
        <dbReference type="EMBL" id="GMK44656.1"/>
    </source>
</evidence>
<reference evidence="3 4" key="1">
    <citation type="submission" date="2023-05" db="EMBL/GenBank/DDBJ databases">
        <title>Draft genome of Paenibacillus sp. CCS26.</title>
        <authorList>
            <person name="Akita H."/>
            <person name="Shinto Y."/>
            <person name="Kimura Z."/>
        </authorList>
    </citation>
    <scope>NUCLEOTIDE SEQUENCE [LARGE SCALE GENOMIC DNA]</scope>
    <source>
        <strain evidence="3 4">CCS26</strain>
    </source>
</reference>
<dbReference type="SUPFAM" id="SSF160991">
    <property type="entry name" value="CV3147-like"/>
    <property type="match status" value="1"/>
</dbReference>
<evidence type="ECO:0000259" key="1">
    <source>
        <dbReference type="Pfam" id="PF06032"/>
    </source>
</evidence>
<dbReference type="InterPro" id="IPR048350">
    <property type="entry name" value="S-Me-THD-like_C"/>
</dbReference>
<feature type="domain" description="S-Me-THD N-terminal" evidence="1">
    <location>
        <begin position="9"/>
        <end position="140"/>
    </location>
</feature>
<gene>
    <name evidence="3" type="ORF">PghCCS26_17840</name>
</gene>
<organism evidence="3 4">
    <name type="scientific">Paenibacillus glycanilyticus</name>
    <dbReference type="NCBI Taxonomy" id="126569"/>
    <lineage>
        <taxon>Bacteria</taxon>
        <taxon>Bacillati</taxon>
        <taxon>Bacillota</taxon>
        <taxon>Bacilli</taxon>
        <taxon>Bacillales</taxon>
        <taxon>Paenibacillaceae</taxon>
        <taxon>Paenibacillus</taxon>
    </lineage>
</organism>
<dbReference type="Gene3D" id="3.40.1610.10">
    <property type="entry name" value="CV3147-like domain"/>
    <property type="match status" value="1"/>
</dbReference>
<dbReference type="Pfam" id="PF20906">
    <property type="entry name" value="S-Me-THD_C"/>
    <property type="match status" value="1"/>
</dbReference>